<evidence type="ECO:0000256" key="1">
    <source>
        <dbReference type="SAM" id="Phobius"/>
    </source>
</evidence>
<name>A0AAJ7EAB9_PAPXU</name>
<dbReference type="GeneID" id="106118915"/>
<dbReference type="Proteomes" id="UP000694872">
    <property type="component" value="Unplaced"/>
</dbReference>
<gene>
    <name evidence="2" type="primary">LOC106118915</name>
</gene>
<dbReference type="KEGG" id="pxu:106118915"/>
<dbReference type="AlphaFoldDB" id="A0AAJ7EAB9"/>
<organism evidence="2">
    <name type="scientific">Papilio xuthus</name>
    <name type="common">Asian swallowtail butterfly</name>
    <dbReference type="NCBI Taxonomy" id="66420"/>
    <lineage>
        <taxon>Eukaryota</taxon>
        <taxon>Metazoa</taxon>
        <taxon>Ecdysozoa</taxon>
        <taxon>Arthropoda</taxon>
        <taxon>Hexapoda</taxon>
        <taxon>Insecta</taxon>
        <taxon>Pterygota</taxon>
        <taxon>Neoptera</taxon>
        <taxon>Endopterygota</taxon>
        <taxon>Lepidoptera</taxon>
        <taxon>Glossata</taxon>
        <taxon>Ditrysia</taxon>
        <taxon>Papilionoidea</taxon>
        <taxon>Papilionidae</taxon>
        <taxon>Papilioninae</taxon>
        <taxon>Papilio</taxon>
    </lineage>
</organism>
<proteinExistence type="predicted"/>
<keyword evidence="1" id="KW-1133">Transmembrane helix</keyword>
<keyword evidence="1" id="KW-0812">Transmembrane</keyword>
<feature type="transmembrane region" description="Helical" evidence="1">
    <location>
        <begin position="62"/>
        <end position="81"/>
    </location>
</feature>
<keyword evidence="1" id="KW-0472">Membrane</keyword>
<dbReference type="RefSeq" id="XP_013169131.1">
    <property type="nucleotide sequence ID" value="XM_013313677.1"/>
</dbReference>
<reference evidence="2" key="1">
    <citation type="submission" date="2025-08" db="UniProtKB">
        <authorList>
            <consortium name="RefSeq"/>
        </authorList>
    </citation>
    <scope>IDENTIFICATION</scope>
</reference>
<accession>A0AAJ7EAB9</accession>
<sequence>MRKTRHRNERCRCPIYTGAYPVRSRTRFNVTGLKRNFAKSMKLWDTIKCYVNDCLTIMIDNYTVTMIVVLMLLSLFIPFVAKAIHDSSETKALRKIVNAITREVAQAQTDYEEVVGEYSLFQHSMHDVETTTKNSLHYCESCQRMLKSQGVQSDAKKNILQRLLRSIKCIPEPKLPRLEYKKKN</sequence>
<protein>
    <submittedName>
        <fullName evidence="2">Uncharacterized protein LOC106118915 isoform X1</fullName>
    </submittedName>
</protein>
<evidence type="ECO:0000313" key="2">
    <source>
        <dbReference type="RefSeq" id="XP_013169131.1"/>
    </source>
</evidence>